<sequence>MSAERRSILRRKYLSLGAGELVAALVFALIAWTLVPRLGTASAAAALWSALIPLLVVLVQAGAYWLGARTWVELRPMPAGWAGTYRVFRIADVALLAAGLAGVIAWWPDSFGSVLLVLTVWLFGVIEYVNYFWVRLSYPFSRWFATVREWRTPRLVQDLHGAVGAR</sequence>
<dbReference type="EMBL" id="BAAANK010000001">
    <property type="protein sequence ID" value="GAA1823657.1"/>
    <property type="molecule type" value="Genomic_DNA"/>
</dbReference>
<feature type="transmembrane region" description="Helical" evidence="1">
    <location>
        <begin position="113"/>
        <end position="134"/>
    </location>
</feature>
<evidence type="ECO:0000256" key="1">
    <source>
        <dbReference type="SAM" id="Phobius"/>
    </source>
</evidence>
<feature type="transmembrane region" description="Helical" evidence="1">
    <location>
        <begin position="41"/>
        <end position="66"/>
    </location>
</feature>
<name>A0ABP4YM88_9MICO</name>
<dbReference type="Proteomes" id="UP001501746">
    <property type="component" value="Unassembled WGS sequence"/>
</dbReference>
<comment type="caution">
    <text evidence="2">The sequence shown here is derived from an EMBL/GenBank/DDBJ whole genome shotgun (WGS) entry which is preliminary data.</text>
</comment>
<accession>A0ABP4YM88</accession>
<keyword evidence="1" id="KW-1133">Transmembrane helix</keyword>
<organism evidence="2 3">
    <name type="scientific">Agromyces salentinus</name>
    <dbReference type="NCBI Taxonomy" id="269421"/>
    <lineage>
        <taxon>Bacteria</taxon>
        <taxon>Bacillati</taxon>
        <taxon>Actinomycetota</taxon>
        <taxon>Actinomycetes</taxon>
        <taxon>Micrococcales</taxon>
        <taxon>Microbacteriaceae</taxon>
        <taxon>Agromyces</taxon>
    </lineage>
</organism>
<proteinExistence type="predicted"/>
<keyword evidence="3" id="KW-1185">Reference proteome</keyword>
<reference evidence="3" key="1">
    <citation type="journal article" date="2019" name="Int. J. Syst. Evol. Microbiol.">
        <title>The Global Catalogue of Microorganisms (GCM) 10K type strain sequencing project: providing services to taxonomists for standard genome sequencing and annotation.</title>
        <authorList>
            <consortium name="The Broad Institute Genomics Platform"/>
            <consortium name="The Broad Institute Genome Sequencing Center for Infectious Disease"/>
            <person name="Wu L."/>
            <person name="Ma J."/>
        </authorList>
    </citation>
    <scope>NUCLEOTIDE SEQUENCE [LARGE SCALE GENOMIC DNA]</scope>
    <source>
        <strain evidence="3">JCM 14323</strain>
    </source>
</reference>
<protein>
    <submittedName>
        <fullName evidence="2">Uncharacterized protein</fullName>
    </submittedName>
</protein>
<feature type="transmembrane region" description="Helical" evidence="1">
    <location>
        <begin position="87"/>
        <end position="107"/>
    </location>
</feature>
<evidence type="ECO:0000313" key="3">
    <source>
        <dbReference type="Proteomes" id="UP001501746"/>
    </source>
</evidence>
<feature type="transmembrane region" description="Helical" evidence="1">
    <location>
        <begin position="12"/>
        <end position="35"/>
    </location>
</feature>
<evidence type="ECO:0000313" key="2">
    <source>
        <dbReference type="EMBL" id="GAA1823657.1"/>
    </source>
</evidence>
<dbReference type="RefSeq" id="WP_212275214.1">
    <property type="nucleotide sequence ID" value="NZ_BAAANK010000001.1"/>
</dbReference>
<keyword evidence="1" id="KW-0812">Transmembrane</keyword>
<keyword evidence="1" id="KW-0472">Membrane</keyword>
<gene>
    <name evidence="2" type="ORF">GCM10009750_02770</name>
</gene>